<dbReference type="CDD" id="cd03405">
    <property type="entry name" value="SPFH_HflC"/>
    <property type="match status" value="1"/>
</dbReference>
<evidence type="ECO:0000256" key="1">
    <source>
        <dbReference type="ARBA" id="ARBA00004167"/>
    </source>
</evidence>
<dbReference type="GO" id="GO:0016020">
    <property type="term" value="C:membrane"/>
    <property type="evidence" value="ECO:0007669"/>
    <property type="project" value="UniProtKB-SubCell"/>
</dbReference>
<dbReference type="EMBL" id="JAESVB010000009">
    <property type="protein sequence ID" value="MCB8876956.1"/>
    <property type="molecule type" value="Genomic_DNA"/>
</dbReference>
<feature type="domain" description="Band 7" evidence="8">
    <location>
        <begin position="39"/>
        <end position="213"/>
    </location>
</feature>
<gene>
    <name evidence="9" type="ORF">ASILVAE211_17310</name>
</gene>
<protein>
    <submittedName>
        <fullName evidence="9">Protease modulator HflC</fullName>
    </submittedName>
</protein>
<dbReference type="PANTHER" id="PTHR42911:SF1">
    <property type="entry name" value="MODULATOR OF FTSH PROTEASE HFLC"/>
    <property type="match status" value="1"/>
</dbReference>
<feature type="region of interest" description="Disordered" evidence="7">
    <location>
        <begin position="322"/>
        <end position="351"/>
    </location>
</feature>
<keyword evidence="10" id="KW-1185">Reference proteome</keyword>
<comment type="caution">
    <text evidence="9">The sequence shown here is derived from an EMBL/GenBank/DDBJ whole genome shotgun (WGS) entry which is preliminary data.</text>
</comment>
<evidence type="ECO:0000256" key="2">
    <source>
        <dbReference type="ARBA" id="ARBA00007862"/>
    </source>
</evidence>
<dbReference type="Pfam" id="PF01145">
    <property type="entry name" value="Band_7"/>
    <property type="match status" value="1"/>
</dbReference>
<keyword evidence="9" id="KW-0378">Hydrolase</keyword>
<reference evidence="9" key="1">
    <citation type="journal article" date="2021" name="Microorganisms">
        <title>Acidisoma silvae sp. nov. and Acidisomacellulosilytica sp. nov., Two Acidophilic Bacteria Isolated from Decaying Wood, Hydrolyzing Cellulose and Producing Poly-3-hydroxybutyrate.</title>
        <authorList>
            <person name="Mieszkin S."/>
            <person name="Pouder E."/>
            <person name="Uroz S."/>
            <person name="Simon-Colin C."/>
            <person name="Alain K."/>
        </authorList>
    </citation>
    <scope>NUCLEOTIDE SEQUENCE</scope>
    <source>
        <strain evidence="9">HW T2.11</strain>
    </source>
</reference>
<keyword evidence="4" id="KW-1133">Transmembrane helix</keyword>
<dbReference type="InterPro" id="IPR010200">
    <property type="entry name" value="HflC"/>
</dbReference>
<keyword evidence="5" id="KW-0472">Membrane</keyword>
<feature type="coiled-coil region" evidence="6">
    <location>
        <begin position="240"/>
        <end position="267"/>
    </location>
</feature>
<evidence type="ECO:0000259" key="8">
    <source>
        <dbReference type="SMART" id="SM00244"/>
    </source>
</evidence>
<comment type="similarity">
    <text evidence="2">Belongs to the band 7/mec-2 family. HflC subfamily.</text>
</comment>
<keyword evidence="9" id="KW-0645">Protease</keyword>
<sequence length="372" mass="39417">MNAPAPGSPAMAGQKRSGARLALRLTLAGVILAGAAIVSSDVMVTDGEAVVVTRFGDPVRVLTRPGLAWKIPAPIDSTIAVDLRLHTTSSGVQDVGTRDGLRILVQAFLAWRVPSDPSRIQQFLRATGNNPDEAARQLRSFVGSALQITASDFDLDDLVNTDRSKVRLAAFEQQLQNTIAQQVLAIYGVQIEQVGVERLSLPAETLAATVARMRSERETVAAERTAEGLRIAAQIRSDAMRDARITIANAQADAAQIEAQSRQKAAQIYGATYARDPSLYMMLRSLDTLTAVVGPRTRLILRTDAAPFDVLVQGPPLGDRPKASLPLPAIPPAPPVPDAANVPALPSATPPPLAASAAELGLFSRSEGQVAR</sequence>
<reference evidence="9" key="2">
    <citation type="submission" date="2021-01" db="EMBL/GenBank/DDBJ databases">
        <authorList>
            <person name="Mieszkin S."/>
            <person name="Pouder E."/>
            <person name="Alain K."/>
        </authorList>
    </citation>
    <scope>NUCLEOTIDE SEQUENCE</scope>
    <source>
        <strain evidence="9">HW T2.11</strain>
    </source>
</reference>
<dbReference type="InterPro" id="IPR036013">
    <property type="entry name" value="Band_7/SPFH_dom_sf"/>
</dbReference>
<dbReference type="Proteomes" id="UP000708298">
    <property type="component" value="Unassembled WGS sequence"/>
</dbReference>
<dbReference type="RefSeq" id="WP_227322614.1">
    <property type="nucleotide sequence ID" value="NZ_JAESVB010000009.1"/>
</dbReference>
<keyword evidence="6" id="KW-0175">Coiled coil</keyword>
<proteinExistence type="inferred from homology"/>
<dbReference type="AlphaFoldDB" id="A0A963YU61"/>
<dbReference type="SMART" id="SM00244">
    <property type="entry name" value="PHB"/>
    <property type="match status" value="1"/>
</dbReference>
<dbReference type="GO" id="GO:0008233">
    <property type="term" value="F:peptidase activity"/>
    <property type="evidence" value="ECO:0007669"/>
    <property type="project" value="UniProtKB-KW"/>
</dbReference>
<dbReference type="PANTHER" id="PTHR42911">
    <property type="entry name" value="MODULATOR OF FTSH PROTEASE HFLC"/>
    <property type="match status" value="1"/>
</dbReference>
<evidence type="ECO:0000256" key="7">
    <source>
        <dbReference type="SAM" id="MobiDB-lite"/>
    </source>
</evidence>
<evidence type="ECO:0000256" key="6">
    <source>
        <dbReference type="SAM" id="Coils"/>
    </source>
</evidence>
<dbReference type="InterPro" id="IPR001107">
    <property type="entry name" value="Band_7"/>
</dbReference>
<keyword evidence="3" id="KW-0812">Transmembrane</keyword>
<name>A0A963YU61_9PROT</name>
<feature type="compositionally biased region" description="Low complexity" evidence="7">
    <location>
        <begin position="338"/>
        <end position="347"/>
    </location>
</feature>
<dbReference type="Gene3D" id="3.30.479.30">
    <property type="entry name" value="Band 7 domain"/>
    <property type="match status" value="1"/>
</dbReference>
<comment type="subcellular location">
    <subcellularLocation>
        <location evidence="1">Membrane</location>
        <topology evidence="1">Single-pass membrane protein</topology>
    </subcellularLocation>
</comment>
<evidence type="ECO:0000313" key="10">
    <source>
        <dbReference type="Proteomes" id="UP000708298"/>
    </source>
</evidence>
<evidence type="ECO:0000313" key="9">
    <source>
        <dbReference type="EMBL" id="MCB8876956.1"/>
    </source>
</evidence>
<evidence type="ECO:0000256" key="3">
    <source>
        <dbReference type="ARBA" id="ARBA00022692"/>
    </source>
</evidence>
<feature type="compositionally biased region" description="Pro residues" evidence="7">
    <location>
        <begin position="328"/>
        <end position="337"/>
    </location>
</feature>
<evidence type="ECO:0000256" key="5">
    <source>
        <dbReference type="ARBA" id="ARBA00023136"/>
    </source>
</evidence>
<dbReference type="GO" id="GO:0006508">
    <property type="term" value="P:proteolysis"/>
    <property type="evidence" value="ECO:0007669"/>
    <property type="project" value="UniProtKB-KW"/>
</dbReference>
<evidence type="ECO:0000256" key="4">
    <source>
        <dbReference type="ARBA" id="ARBA00022989"/>
    </source>
</evidence>
<dbReference type="SUPFAM" id="SSF117892">
    <property type="entry name" value="Band 7/SPFH domain"/>
    <property type="match status" value="1"/>
</dbReference>
<organism evidence="9 10">
    <name type="scientific">Acidisoma silvae</name>
    <dbReference type="NCBI Taxonomy" id="2802396"/>
    <lineage>
        <taxon>Bacteria</taxon>
        <taxon>Pseudomonadati</taxon>
        <taxon>Pseudomonadota</taxon>
        <taxon>Alphaproteobacteria</taxon>
        <taxon>Acetobacterales</taxon>
        <taxon>Acidocellaceae</taxon>
        <taxon>Acidisoma</taxon>
    </lineage>
</organism>
<accession>A0A963YU61</accession>